<proteinExistence type="predicted"/>
<organism evidence="1">
    <name type="scientific">Porodaedalea pini</name>
    <dbReference type="NCBI Taxonomy" id="108901"/>
    <lineage>
        <taxon>Eukaryota</taxon>
        <taxon>Fungi</taxon>
        <taxon>Dikarya</taxon>
        <taxon>Basidiomycota</taxon>
        <taxon>Agaricomycotina</taxon>
        <taxon>Agaricomycetes</taxon>
        <taxon>Hymenochaetales</taxon>
        <taxon>Hymenochaetaceae</taxon>
        <taxon>Porodaedalea</taxon>
    </lineage>
</organism>
<reference evidence="1" key="1">
    <citation type="journal article" date="2019" name="Genome Biol. Evol.">
        <title>Evidence of extensive intraspecific noncoding reshuffling in a 169-kb mitochondrial genome of a basidiomycetous fungus.</title>
        <authorList>
            <person name="Lee H.H."/>
            <person name="Ke H.M."/>
            <person name="Lin C.I."/>
            <person name="Lee T.J."/>
            <person name="Chung C.L."/>
            <person name="Tsai I.J."/>
        </authorList>
    </citation>
    <scope>NUCLEOTIDE SEQUENCE</scope>
    <source>
        <strain evidence="1">BCRC 35384</strain>
    </source>
</reference>
<evidence type="ECO:0000313" key="1">
    <source>
        <dbReference type="EMBL" id="QEG57035.1"/>
    </source>
</evidence>
<geneLocation type="mitochondrion" evidence="1"/>
<gene>
    <name evidence="1" type="ORF">PPIT_000139</name>
</gene>
<reference evidence="1" key="2">
    <citation type="submission" date="2019-03" db="EMBL/GenBank/DDBJ databases">
        <authorList>
            <person name="Lee H.-H."/>
            <person name="Tsai I.J."/>
        </authorList>
    </citation>
    <scope>NUCLEOTIDE SEQUENCE</scope>
    <source>
        <strain evidence="1">BCRC 35384</strain>
    </source>
</reference>
<name>A0A5B9RJX4_9AGAM</name>
<dbReference type="AlphaFoldDB" id="A0A5B9RJX4"/>
<accession>A0A5B9RJX4</accession>
<protein>
    <submittedName>
        <fullName evidence="1">Uncharacterized protein</fullName>
    </submittedName>
</protein>
<keyword evidence="1" id="KW-0496">Mitochondrion</keyword>
<dbReference type="EMBL" id="MK623257">
    <property type="protein sequence ID" value="QEG57035.1"/>
    <property type="molecule type" value="Genomic_DNA"/>
</dbReference>
<sequence length="145" mass="17337">MKPTLDLMILDSMKNKNTVVEWKFYSDPNRFPGNMNYLLNWIYSFVYTYTFPENYEGLFFSSPIGKRIFIEFLITDAWIAAEPRGYDFPVNQVKFFYTPRGGIYMNEVTKFVNTYTRVVQKQNKELKFDHDSHYAVHELKIIIPK</sequence>